<protein>
    <submittedName>
        <fullName evidence="4">Thioesterase</fullName>
    </submittedName>
</protein>
<reference evidence="4" key="1">
    <citation type="submission" date="2019-07" db="EMBL/GenBank/DDBJ databases">
        <authorList>
            <person name="Shi P."/>
        </authorList>
    </citation>
    <scope>NUCLEOTIDE SEQUENCE</scope>
    <source>
        <strain evidence="4">LZ35</strain>
    </source>
</reference>
<dbReference type="InterPro" id="IPR001031">
    <property type="entry name" value="Thioesterase"/>
</dbReference>
<dbReference type="InterPro" id="IPR029058">
    <property type="entry name" value="AB_hydrolase_fold"/>
</dbReference>
<dbReference type="InterPro" id="IPR020802">
    <property type="entry name" value="TesA-like"/>
</dbReference>
<dbReference type="SUPFAM" id="SSF53474">
    <property type="entry name" value="alpha/beta-Hydrolases"/>
    <property type="match status" value="1"/>
</dbReference>
<feature type="domain" description="Thioesterase TesA-like" evidence="3">
    <location>
        <begin position="47"/>
        <end position="270"/>
    </location>
</feature>
<dbReference type="PANTHER" id="PTHR11487:SF0">
    <property type="entry name" value="S-ACYL FATTY ACID SYNTHASE THIOESTERASE, MEDIUM CHAIN"/>
    <property type="match status" value="1"/>
</dbReference>
<dbReference type="PANTHER" id="PTHR11487">
    <property type="entry name" value="THIOESTERASE"/>
    <property type="match status" value="1"/>
</dbReference>
<dbReference type="GO" id="GO:0008610">
    <property type="term" value="P:lipid biosynthetic process"/>
    <property type="evidence" value="ECO:0007669"/>
    <property type="project" value="TreeGrafter"/>
</dbReference>
<dbReference type="EMBL" id="MN175688">
    <property type="protein sequence ID" value="QIC00902.1"/>
    <property type="molecule type" value="Genomic_DNA"/>
</dbReference>
<dbReference type="Pfam" id="PF00975">
    <property type="entry name" value="Thioesterase"/>
    <property type="match status" value="1"/>
</dbReference>
<name>A0A6C0VTQ0_9ACTN</name>
<dbReference type="Gene3D" id="3.40.50.1820">
    <property type="entry name" value="alpha/beta hydrolase"/>
    <property type="match status" value="1"/>
</dbReference>
<keyword evidence="2" id="KW-0378">Hydrolase</keyword>
<dbReference type="AlphaFoldDB" id="A0A6C0VTQ0"/>
<proteinExistence type="inferred from homology"/>
<evidence type="ECO:0000259" key="3">
    <source>
        <dbReference type="SMART" id="SM00824"/>
    </source>
</evidence>
<dbReference type="GO" id="GO:0016787">
    <property type="term" value="F:hydrolase activity"/>
    <property type="evidence" value="ECO:0007669"/>
    <property type="project" value="UniProtKB-KW"/>
</dbReference>
<evidence type="ECO:0000256" key="2">
    <source>
        <dbReference type="ARBA" id="ARBA00022801"/>
    </source>
</evidence>
<comment type="similarity">
    <text evidence="1">Belongs to the thioesterase family.</text>
</comment>
<evidence type="ECO:0000256" key="1">
    <source>
        <dbReference type="ARBA" id="ARBA00007169"/>
    </source>
</evidence>
<accession>A0A6C0VTQ0</accession>
<sequence>MPGKLCRLSRTVCLTSERLSPRMGAQQEDSVWIRRFHPAPESRARLICLPHAGGSASFFFPMSQTLSSSADVLCVQYPGRQDRRHDPLIENIDEYADAIAAELKPWLDLPIVFFGHSMGAVLAFEVTRRLEEADAEFSARALFASGRRAPSRYRDENVHRRDDDGVVREMKLLSGTDSRVLGNEEILRMAMPAIRGDYKAIETYRSVPGAAVRSPITALTGDNDPRTSLEEAEAWRSHTTAAFDIRVFPGGHFFLADHQEPIMSLVAEALSGPRP</sequence>
<dbReference type="SMART" id="SM00824">
    <property type="entry name" value="PKS_TE"/>
    <property type="match status" value="1"/>
</dbReference>
<organism evidence="4">
    <name type="scientific">Streptomyces actinomycinicus</name>
    <dbReference type="NCBI Taxonomy" id="1695166"/>
    <lineage>
        <taxon>Bacteria</taxon>
        <taxon>Bacillati</taxon>
        <taxon>Actinomycetota</taxon>
        <taxon>Actinomycetes</taxon>
        <taxon>Kitasatosporales</taxon>
        <taxon>Streptomycetaceae</taxon>
        <taxon>Streptomyces</taxon>
    </lineage>
</organism>
<dbReference type="InterPro" id="IPR012223">
    <property type="entry name" value="TEII"/>
</dbReference>
<evidence type="ECO:0000313" key="4">
    <source>
        <dbReference type="EMBL" id="QIC00902.1"/>
    </source>
</evidence>